<feature type="transmembrane region" description="Helical" evidence="1">
    <location>
        <begin position="55"/>
        <end position="77"/>
    </location>
</feature>
<sequence length="473" mass="50565">MSRATITTMTTAAMMIQVKGVKSMPPVNQIPAVAAHRLPGLRCPSMTIAFPDVPLAGHTVTRVLWAVALAAVVILVLAQPRPRRIRTAVGTVAVSAALTATGLAVFLWGFHVPASQISPSVVVAAFLTLVGVLLGGAAVLSGWRRAWALVPMCVSLVTALLLVNQTFVFYPDTESLDPATTYTEVAAGDLPPAGRTVPVADWHPRRGLPRYGTVTTLDPANTASGFQARPASVYLPPAWYSDPRPQLPVLVLMPGIPGSPDQWFSQGAATQAADAWQLSHHGLAPVIITVDGSGGEWTDPLCTDSPRAKVRTYLTRDVPEWLVDRFGVTPDRSRWTIGGLSYGGTCSLQTILNAPDAYGSFLDFSGERTPNNGVDHESTVRDFFDGSEDAFRRQNPEDLLRSRPERFRSVAGRFVAGADDHDAVNDLRLLDGLAVGAGMDVSYTEVPGGHDFETWRTAVAQSLPFVAQRGGIG</sequence>
<keyword evidence="1" id="KW-1133">Transmembrane helix</keyword>
<dbReference type="InterPro" id="IPR050583">
    <property type="entry name" value="Mycobacterial_A85_antigen"/>
</dbReference>
<dbReference type="InterPro" id="IPR029058">
    <property type="entry name" value="AB_hydrolase_fold"/>
</dbReference>
<gene>
    <name evidence="2" type="ORF">CXF42_04610</name>
</gene>
<dbReference type="PANTHER" id="PTHR48098">
    <property type="entry name" value="ENTEROCHELIN ESTERASE-RELATED"/>
    <property type="match status" value="1"/>
</dbReference>
<feature type="transmembrane region" description="Helical" evidence="1">
    <location>
        <begin position="147"/>
        <end position="170"/>
    </location>
</feature>
<dbReference type="Gene3D" id="3.40.50.1820">
    <property type="entry name" value="alpha/beta hydrolase"/>
    <property type="match status" value="1"/>
</dbReference>
<reference evidence="2 3" key="1">
    <citation type="submission" date="2018-01" db="EMBL/GenBank/DDBJ databases">
        <title>Twenty Corynebacterium bovis Genomes.</title>
        <authorList>
            <person name="Gulvik C.A."/>
        </authorList>
    </citation>
    <scope>NUCLEOTIDE SEQUENCE [LARGE SCALE GENOMIC DNA]</scope>
    <source>
        <strain evidence="2 3">16-2004</strain>
    </source>
</reference>
<dbReference type="Pfam" id="PF00756">
    <property type="entry name" value="Esterase"/>
    <property type="match status" value="1"/>
</dbReference>
<dbReference type="GO" id="GO:0016747">
    <property type="term" value="F:acyltransferase activity, transferring groups other than amino-acyl groups"/>
    <property type="evidence" value="ECO:0007669"/>
    <property type="project" value="TreeGrafter"/>
</dbReference>
<evidence type="ECO:0000256" key="1">
    <source>
        <dbReference type="SAM" id="Phobius"/>
    </source>
</evidence>
<dbReference type="PANTHER" id="PTHR48098:SF1">
    <property type="entry name" value="DIACYLGLYCEROL ACYLTRANSFERASE_MYCOLYLTRANSFERASE AG85A"/>
    <property type="match status" value="1"/>
</dbReference>
<dbReference type="Proteomes" id="UP000278422">
    <property type="component" value="Unassembled WGS sequence"/>
</dbReference>
<evidence type="ECO:0000313" key="2">
    <source>
        <dbReference type="EMBL" id="RRQ04415.1"/>
    </source>
</evidence>
<evidence type="ECO:0000313" key="3">
    <source>
        <dbReference type="Proteomes" id="UP000278422"/>
    </source>
</evidence>
<keyword evidence="1" id="KW-0812">Transmembrane</keyword>
<evidence type="ECO:0008006" key="4">
    <source>
        <dbReference type="Google" id="ProtNLM"/>
    </source>
</evidence>
<dbReference type="SUPFAM" id="SSF53474">
    <property type="entry name" value="alpha/beta-Hydrolases"/>
    <property type="match status" value="1"/>
</dbReference>
<organism evidence="2 3">
    <name type="scientific">Corynebacterium bovis</name>
    <dbReference type="NCBI Taxonomy" id="36808"/>
    <lineage>
        <taxon>Bacteria</taxon>
        <taxon>Bacillati</taxon>
        <taxon>Actinomycetota</taxon>
        <taxon>Actinomycetes</taxon>
        <taxon>Mycobacteriales</taxon>
        <taxon>Corynebacteriaceae</taxon>
        <taxon>Corynebacterium</taxon>
    </lineage>
</organism>
<protein>
    <recommendedName>
        <fullName evidence="4">Esterase</fullName>
    </recommendedName>
</protein>
<dbReference type="EMBL" id="PQNQ01000009">
    <property type="protein sequence ID" value="RRQ04415.1"/>
    <property type="molecule type" value="Genomic_DNA"/>
</dbReference>
<feature type="transmembrane region" description="Helical" evidence="1">
    <location>
        <begin position="89"/>
        <end position="111"/>
    </location>
</feature>
<feature type="transmembrane region" description="Helical" evidence="1">
    <location>
        <begin position="117"/>
        <end position="140"/>
    </location>
</feature>
<dbReference type="AlphaFoldDB" id="A0A426Q5E4"/>
<accession>A0A426Q5E4</accession>
<comment type="caution">
    <text evidence="2">The sequence shown here is derived from an EMBL/GenBank/DDBJ whole genome shotgun (WGS) entry which is preliminary data.</text>
</comment>
<name>A0A426Q5E4_9CORY</name>
<dbReference type="InterPro" id="IPR000801">
    <property type="entry name" value="Esterase-like"/>
</dbReference>
<proteinExistence type="predicted"/>
<keyword evidence="1" id="KW-0472">Membrane</keyword>
<keyword evidence="3" id="KW-1185">Reference proteome</keyword>